<accession>A0A6N7Z336</accession>
<comment type="caution">
    <text evidence="3">The sequence shown here is derived from an EMBL/GenBank/DDBJ whole genome shotgun (WGS) entry which is preliminary data.</text>
</comment>
<feature type="domain" description="AMP-dependent synthetase/ligase" evidence="1">
    <location>
        <begin position="23"/>
        <end position="380"/>
    </location>
</feature>
<dbReference type="Pfam" id="PF13193">
    <property type="entry name" value="AMP-binding_C"/>
    <property type="match status" value="1"/>
</dbReference>
<proteinExistence type="predicted"/>
<dbReference type="InterPro" id="IPR042099">
    <property type="entry name" value="ANL_N_sf"/>
</dbReference>
<dbReference type="CDD" id="cd05934">
    <property type="entry name" value="FACL_DitJ_like"/>
    <property type="match status" value="1"/>
</dbReference>
<dbReference type="Gene3D" id="3.30.300.30">
    <property type="match status" value="1"/>
</dbReference>
<gene>
    <name evidence="3" type="ORF">GKO32_04520</name>
</gene>
<dbReference type="InterPro" id="IPR020845">
    <property type="entry name" value="AMP-binding_CS"/>
</dbReference>
<dbReference type="Proteomes" id="UP000440096">
    <property type="component" value="Unassembled WGS sequence"/>
</dbReference>
<dbReference type="Pfam" id="PF00501">
    <property type="entry name" value="AMP-binding"/>
    <property type="match status" value="1"/>
</dbReference>
<dbReference type="InterPro" id="IPR050237">
    <property type="entry name" value="ATP-dep_AMP-bd_enzyme"/>
</dbReference>
<dbReference type="AlphaFoldDB" id="A0A6N7Z336"/>
<evidence type="ECO:0000313" key="4">
    <source>
        <dbReference type="Proteomes" id="UP000440096"/>
    </source>
</evidence>
<evidence type="ECO:0000313" key="3">
    <source>
        <dbReference type="EMBL" id="MTD53246.1"/>
    </source>
</evidence>
<dbReference type="EMBL" id="WMBA01000004">
    <property type="protein sequence ID" value="MTD53246.1"/>
    <property type="molecule type" value="Genomic_DNA"/>
</dbReference>
<evidence type="ECO:0000259" key="2">
    <source>
        <dbReference type="Pfam" id="PF13193"/>
    </source>
</evidence>
<dbReference type="InterPro" id="IPR025110">
    <property type="entry name" value="AMP-bd_C"/>
</dbReference>
<feature type="domain" description="AMP-binding enzyme C-terminal" evidence="2">
    <location>
        <begin position="430"/>
        <end position="504"/>
    </location>
</feature>
<dbReference type="GO" id="GO:0016878">
    <property type="term" value="F:acid-thiol ligase activity"/>
    <property type="evidence" value="ECO:0007669"/>
    <property type="project" value="UniProtKB-ARBA"/>
</dbReference>
<dbReference type="InterPro" id="IPR045851">
    <property type="entry name" value="AMP-bd_C_sf"/>
</dbReference>
<dbReference type="InterPro" id="IPR000873">
    <property type="entry name" value="AMP-dep_synth/lig_dom"/>
</dbReference>
<keyword evidence="4" id="KW-1185">Reference proteome</keyword>
<dbReference type="OrthoDB" id="2579187at2"/>
<reference evidence="3 4" key="1">
    <citation type="submission" date="2019-11" db="EMBL/GenBank/DDBJ databases">
        <title>Draft genome of Amycolatopsis RM579.</title>
        <authorList>
            <person name="Duangmal K."/>
            <person name="Mingma R."/>
        </authorList>
    </citation>
    <scope>NUCLEOTIDE SEQUENCE [LARGE SCALE GENOMIC DNA]</scope>
    <source>
        <strain evidence="3 4">RM579</strain>
    </source>
</reference>
<protein>
    <submittedName>
        <fullName evidence="3">AMP-binding protein</fullName>
    </submittedName>
</protein>
<sequence length="531" mass="57401">MAPKEHIGDAVTPTTLPALLAGRAEASPEDPFVRFGDESVSYGQMRARAEQAAASLATAGVGRGDRVAIMLPNCLEFLDIWFGAALLGAAFVPVNMGLKGDGLRYVIEHSEPRVIVADESVVPALSAALPDGGAPVLCFVRGAASPGWPSLTEFLAGSYAVPRLPAVSSADLASILYTSGTTGPPKGVLNCHNAYSTAAYEFMHRYVRVRDDDVLYTSLPLFHVNAQMLTTCGSLLSGRPMVLAPRFSASGFLDDLRRTGATVFNYIGAMLTMIAKQPARTDDAEHRVRLAVGGAAPEPLWPAFEKRFGLRILEIYGLTETATFCLGNPPDDIRVGKLGLPTSWAEVRVVRSDGTEAADGEPGEIVIRSKRPHILFRGYFKDSAATEAAMNDGWFRSGDRGRRDPDGYFVYLDRLKDSIRRRGENISSYEVEQVVNSHPAVAESAAIGVPSPLGEEDVMIVIVLKPGSGELDPAELVAFCGEHMAPFMVPRYVRYVDQLPKTATERVQKYVLREVGIEGSWDREAMPAART</sequence>
<dbReference type="PANTHER" id="PTHR43767">
    <property type="entry name" value="LONG-CHAIN-FATTY-ACID--COA LIGASE"/>
    <property type="match status" value="1"/>
</dbReference>
<dbReference type="PROSITE" id="PS00455">
    <property type="entry name" value="AMP_BINDING"/>
    <property type="match status" value="1"/>
</dbReference>
<dbReference type="RefSeq" id="WP_154755489.1">
    <property type="nucleotide sequence ID" value="NZ_WMBA01000004.1"/>
</dbReference>
<name>A0A6N7Z336_9PSEU</name>
<dbReference type="PANTHER" id="PTHR43767:SF1">
    <property type="entry name" value="NONRIBOSOMAL PEPTIDE SYNTHASE PES1 (EUROFUNG)-RELATED"/>
    <property type="match status" value="1"/>
</dbReference>
<organism evidence="3 4">
    <name type="scientific">Amycolatopsis pithecellobii</name>
    <dbReference type="NCBI Taxonomy" id="664692"/>
    <lineage>
        <taxon>Bacteria</taxon>
        <taxon>Bacillati</taxon>
        <taxon>Actinomycetota</taxon>
        <taxon>Actinomycetes</taxon>
        <taxon>Pseudonocardiales</taxon>
        <taxon>Pseudonocardiaceae</taxon>
        <taxon>Amycolatopsis</taxon>
    </lineage>
</organism>
<dbReference type="SUPFAM" id="SSF56801">
    <property type="entry name" value="Acetyl-CoA synthetase-like"/>
    <property type="match status" value="1"/>
</dbReference>
<dbReference type="Gene3D" id="3.40.50.12780">
    <property type="entry name" value="N-terminal domain of ligase-like"/>
    <property type="match status" value="1"/>
</dbReference>
<evidence type="ECO:0000259" key="1">
    <source>
        <dbReference type="Pfam" id="PF00501"/>
    </source>
</evidence>